<name>A0A1C9ZPP9_9CHLO</name>
<dbReference type="EMBL" id="LC088585">
    <property type="protein sequence ID" value="BAV58273.1"/>
    <property type="molecule type" value="mRNA"/>
</dbReference>
<dbReference type="AlphaFoldDB" id="A0A1C9ZPP9"/>
<evidence type="ECO:0000313" key="1">
    <source>
        <dbReference type="EMBL" id="BAV58273.1"/>
    </source>
</evidence>
<accession>A0A1C9ZPP9</accession>
<proteinExistence type="evidence at transcript level"/>
<sequence>MGASQKSTCPSELSLETIQPVLHLHLKDAAAQLHMPHRKLSQAWRQLHRGPWPARRVQADLKHQEGIRRGIMKSWAKQKICCHVGQAGFSSTVDTSALMILAEVATEEWQKRGDHRTQLA</sequence>
<gene>
    <name evidence="1" type="primary">RWP1</name>
</gene>
<organism evidence="1">
    <name type="scientific">Ulva partita</name>
    <dbReference type="NCBI Taxonomy" id="1605170"/>
    <lineage>
        <taxon>Eukaryota</taxon>
        <taxon>Viridiplantae</taxon>
        <taxon>Chlorophyta</taxon>
        <taxon>core chlorophytes</taxon>
        <taxon>Ulvophyceae</taxon>
        <taxon>OUU clade</taxon>
        <taxon>Ulvales</taxon>
        <taxon>Ulvaceae</taxon>
        <taxon>Ulva</taxon>
    </lineage>
</organism>
<feature type="non-terminal residue" evidence="1">
    <location>
        <position position="120"/>
    </location>
</feature>
<reference evidence="1" key="1">
    <citation type="submission" date="2015-10" db="EMBL/GenBank/DDBJ databases">
        <title>Evolution of the mating-type locus in an isomorphic haploid-diploid life cycle and isogamy.</title>
        <authorList>
            <person name="Yamazaki T."/>
            <person name="Suzuki R."/>
            <person name="Ichihara K."/>
            <person name="Toyoda A."/>
            <person name="Kuwano K."/>
            <person name="Kawano S."/>
        </authorList>
    </citation>
    <scope>NUCLEOTIDE SEQUENCE</scope>
    <source>
        <strain evidence="1">MGEC-2</strain>
    </source>
</reference>
<protein>
    <submittedName>
        <fullName evidence="1">RWP-RK transcription factor</fullName>
    </submittedName>
</protein>